<dbReference type="AlphaFoldDB" id="A0AAU7JUE1"/>
<gene>
    <name evidence="1" type="ORF">ABEG17_01705</name>
</gene>
<dbReference type="EMBL" id="CP157483">
    <property type="protein sequence ID" value="XBO44068.1"/>
    <property type="molecule type" value="Genomic_DNA"/>
</dbReference>
<reference evidence="1" key="1">
    <citation type="submission" date="2024-05" db="EMBL/GenBank/DDBJ databases">
        <authorList>
            <person name="Kim S."/>
            <person name="Heo J."/>
            <person name="Choi H."/>
            <person name="Choi Y."/>
            <person name="Kwon S.-W."/>
            <person name="Kim Y."/>
        </authorList>
    </citation>
    <scope>NUCLEOTIDE SEQUENCE</scope>
    <source>
        <strain evidence="1">KACC 23699</strain>
    </source>
</reference>
<name>A0AAU7JUE1_9MICO</name>
<protein>
    <submittedName>
        <fullName evidence="1">Uncharacterized protein</fullName>
    </submittedName>
</protein>
<sequence length="134" mass="14733">MGIIDKATALRPVGRRTYQPDLKDEQTTRRLVRHEERAPMSTDAEQLADQLIQVLNDADVRAQLANSGPSAAGVYVFGDDPKRPATMLAVLTSTERPKYTWGEFYDHELPIETPVPQVAAAIVNTLESTPEGSS</sequence>
<dbReference type="RefSeq" id="WP_406831525.1">
    <property type="nucleotide sequence ID" value="NZ_CP157483.1"/>
</dbReference>
<organism evidence="1">
    <name type="scientific">Pedococcus sp. KACC 23699</name>
    <dbReference type="NCBI Taxonomy" id="3149228"/>
    <lineage>
        <taxon>Bacteria</taxon>
        <taxon>Bacillati</taxon>
        <taxon>Actinomycetota</taxon>
        <taxon>Actinomycetes</taxon>
        <taxon>Micrococcales</taxon>
        <taxon>Intrasporangiaceae</taxon>
        <taxon>Pedococcus</taxon>
    </lineage>
</organism>
<accession>A0AAU7JUE1</accession>
<evidence type="ECO:0000313" key="1">
    <source>
        <dbReference type="EMBL" id="XBO44068.1"/>
    </source>
</evidence>
<proteinExistence type="predicted"/>